<comment type="caution">
    <text evidence="11">The sequence shown here is derived from an EMBL/GenBank/DDBJ whole genome shotgun (WGS) entry which is preliminary data.</text>
</comment>
<keyword evidence="5 8" id="KW-0648">Protein biosynthesis</keyword>
<sequence length="473" mass="52635">MNRQKLLSSIPAVNDFLAAEQADRIINKYSRTRFLKTLRSELEKIRQIILAEKAEMEETDIDCQELKVGEILISVSKRLEAEDNEGLKRVINAGGIILHTNLGRSLLPENALNKVKEIAAEYSSLEFDLENGERGYRYKRTKQLLRDLTGAESAVVVNNNAAAVMLVLKTIAEDREVIIARGEMVEIGGSFRIPEVMESSGAILKEVGSTNKVYLKDYLTAVGEKTGALLKVHTSNYRIQGFTHSVSAEEMVKAAHQHDLVVIEDLGSGILFDLSEYGLPEEPTVKEEILAGIDILTFSGDKLLGGPQAGIIVGREKFISQIEQHPLMRALRVDKMTLAALEETLKLYYNLEEALQKIPTLKILTEKAEKAKIRAEKLKAKIEAPAGVKFTIIESEAKVGGGAYPLNTFKSYALAVETGDLSPEKFVYKLRQLKTPVISRIQNELIIFDLKTVFEHQLEELAISINKVLAEVF</sequence>
<evidence type="ECO:0000256" key="7">
    <source>
        <dbReference type="ARBA" id="ARBA00044507"/>
    </source>
</evidence>
<dbReference type="InterPro" id="IPR025862">
    <property type="entry name" value="SelA_trans_N_dom"/>
</dbReference>
<evidence type="ECO:0000256" key="1">
    <source>
        <dbReference type="ARBA" id="ARBA00001933"/>
    </source>
</evidence>
<protein>
    <recommendedName>
        <fullName evidence="8">L-seryl-tRNA(Sec) selenium transferase</fullName>
        <ecNumber evidence="8">2.9.1.1</ecNumber>
    </recommendedName>
    <alternativeName>
        <fullName evidence="8">Selenocysteine synthase</fullName>
        <shortName evidence="8">Sec synthase</shortName>
    </alternativeName>
    <alternativeName>
        <fullName evidence="8">Selenocysteinyl-tRNA(Sec) synthase</fullName>
    </alternativeName>
</protein>
<dbReference type="AlphaFoldDB" id="A0A4R6LKX0"/>
<keyword evidence="2 8" id="KW-0963">Cytoplasm</keyword>
<keyword evidence="4 8" id="KW-0663">Pyridoxal phosphate</keyword>
<dbReference type="Pfam" id="PF03841">
    <property type="entry name" value="SelA"/>
    <property type="match status" value="1"/>
</dbReference>
<dbReference type="Pfam" id="PF12390">
    <property type="entry name" value="Se-cys_synth_N"/>
    <property type="match status" value="1"/>
</dbReference>
<evidence type="ECO:0000259" key="10">
    <source>
        <dbReference type="Pfam" id="PF12390"/>
    </source>
</evidence>
<keyword evidence="6 8" id="KW-0711">Selenium</keyword>
<dbReference type="GO" id="GO:0001514">
    <property type="term" value="P:selenocysteine incorporation"/>
    <property type="evidence" value="ECO:0007669"/>
    <property type="project" value="UniProtKB-UniRule"/>
</dbReference>
<dbReference type="SUPFAM" id="SSF53383">
    <property type="entry name" value="PLP-dependent transferases"/>
    <property type="match status" value="1"/>
</dbReference>
<comment type="subcellular location">
    <subcellularLocation>
        <location evidence="8">Cytoplasm</location>
    </subcellularLocation>
</comment>
<comment type="catalytic activity">
    <reaction evidence="8">
        <text>L-seryl-tRNA(Sec) + selenophosphate + H(+) = L-selenocysteinyl-tRNA(Sec) + phosphate</text>
        <dbReference type="Rhea" id="RHEA:22728"/>
        <dbReference type="Rhea" id="RHEA-COMP:9742"/>
        <dbReference type="Rhea" id="RHEA-COMP:9743"/>
        <dbReference type="ChEBI" id="CHEBI:15378"/>
        <dbReference type="ChEBI" id="CHEBI:16144"/>
        <dbReference type="ChEBI" id="CHEBI:43474"/>
        <dbReference type="ChEBI" id="CHEBI:78533"/>
        <dbReference type="ChEBI" id="CHEBI:78573"/>
        <dbReference type="EC" id="2.9.1.1"/>
    </reaction>
</comment>
<dbReference type="EMBL" id="SNWX01000017">
    <property type="protein sequence ID" value="TDO85452.1"/>
    <property type="molecule type" value="Genomic_DNA"/>
</dbReference>
<dbReference type="HAMAP" id="MF_00423">
    <property type="entry name" value="SelA"/>
    <property type="match status" value="1"/>
</dbReference>
<dbReference type="PANTHER" id="PTHR32328:SF0">
    <property type="entry name" value="L-SERYL-TRNA(SEC) SELENIUM TRANSFERASE"/>
    <property type="match status" value="1"/>
</dbReference>
<keyword evidence="3 8" id="KW-0808">Transferase</keyword>
<dbReference type="NCBIfam" id="TIGR00474">
    <property type="entry name" value="selA"/>
    <property type="match status" value="1"/>
</dbReference>
<dbReference type="EC" id="2.9.1.1" evidence="8"/>
<dbReference type="InterPro" id="IPR015424">
    <property type="entry name" value="PyrdxlP-dep_Trfase"/>
</dbReference>
<dbReference type="UniPathway" id="UPA00906">
    <property type="reaction ID" value="UER00896"/>
</dbReference>
<evidence type="ECO:0000256" key="4">
    <source>
        <dbReference type="ARBA" id="ARBA00022898"/>
    </source>
</evidence>
<reference evidence="11 12" key="1">
    <citation type="submission" date="2019-03" db="EMBL/GenBank/DDBJ databases">
        <title>Subsurface microbial communities from deep shales in Ohio and West Virginia, USA.</title>
        <authorList>
            <person name="Wrighton K."/>
        </authorList>
    </citation>
    <scope>NUCLEOTIDE SEQUENCE [LARGE SCALE GENOMIC DNA]</scope>
    <source>
        <strain evidence="11 12">MA284_T2</strain>
    </source>
</reference>
<name>A0A4R6LKX0_9FIRM</name>
<evidence type="ECO:0000313" key="11">
    <source>
        <dbReference type="EMBL" id="TDO85452.1"/>
    </source>
</evidence>
<dbReference type="Proteomes" id="UP000295064">
    <property type="component" value="Unassembled WGS sequence"/>
</dbReference>
<evidence type="ECO:0000256" key="5">
    <source>
        <dbReference type="ARBA" id="ARBA00022917"/>
    </source>
</evidence>
<dbReference type="Gene3D" id="3.90.1150.180">
    <property type="match status" value="1"/>
</dbReference>
<gene>
    <name evidence="8" type="primary">selA</name>
    <name evidence="11" type="ORF">DFR79_11743</name>
</gene>
<dbReference type="RefSeq" id="WP_133515439.1">
    <property type="nucleotide sequence ID" value="NZ_SNWX01000017.1"/>
</dbReference>
<dbReference type="InterPro" id="IPR004534">
    <property type="entry name" value="SelA_trans"/>
</dbReference>
<proteinExistence type="inferred from homology"/>
<evidence type="ECO:0000256" key="8">
    <source>
        <dbReference type="HAMAP-Rule" id="MF_00423"/>
    </source>
</evidence>
<dbReference type="Gene3D" id="3.40.640.10">
    <property type="entry name" value="Type I PLP-dependent aspartate aminotransferase-like (Major domain)"/>
    <property type="match status" value="1"/>
</dbReference>
<feature type="domain" description="L-seryl-tRNA selenium transferase N-terminal" evidence="10">
    <location>
        <begin position="7"/>
        <end position="46"/>
    </location>
</feature>
<comment type="similarity">
    <text evidence="7 8">Belongs to the SelA family.</text>
</comment>
<dbReference type="GO" id="GO:0004125">
    <property type="term" value="F:L-seryl-tRNA(Sec) selenium transferase activity"/>
    <property type="evidence" value="ECO:0007669"/>
    <property type="project" value="UniProtKB-UniRule"/>
</dbReference>
<dbReference type="InterPro" id="IPR018319">
    <property type="entry name" value="SelA-like"/>
</dbReference>
<evidence type="ECO:0000256" key="6">
    <source>
        <dbReference type="ARBA" id="ARBA00023266"/>
    </source>
</evidence>
<evidence type="ECO:0000313" key="12">
    <source>
        <dbReference type="Proteomes" id="UP000295064"/>
    </source>
</evidence>
<evidence type="ECO:0000256" key="9">
    <source>
        <dbReference type="PIRSR" id="PIRSR618319-50"/>
    </source>
</evidence>
<comment type="pathway">
    <text evidence="8">Aminoacyl-tRNA biosynthesis; selenocysteinyl-tRNA(Sec) biosynthesis; selenocysteinyl-tRNA(Sec) from L-seryl-tRNA(Sec) (bacterial route): step 1/1.</text>
</comment>
<dbReference type="InterPro" id="IPR015421">
    <property type="entry name" value="PyrdxlP-dep_Trfase_major"/>
</dbReference>
<evidence type="ECO:0000256" key="2">
    <source>
        <dbReference type="ARBA" id="ARBA00022490"/>
    </source>
</evidence>
<evidence type="ECO:0000256" key="3">
    <source>
        <dbReference type="ARBA" id="ARBA00022679"/>
    </source>
</evidence>
<dbReference type="GO" id="GO:0001717">
    <property type="term" value="P:conversion of seryl-tRNAsec to selenocys-tRNAsec"/>
    <property type="evidence" value="ECO:0007669"/>
    <property type="project" value="UniProtKB-UniRule"/>
</dbReference>
<dbReference type="GO" id="GO:0005737">
    <property type="term" value="C:cytoplasm"/>
    <property type="evidence" value="ECO:0007669"/>
    <property type="project" value="UniProtKB-SubCell"/>
</dbReference>
<organism evidence="11 12">
    <name type="scientific">Halanaerobium saccharolyticum</name>
    <dbReference type="NCBI Taxonomy" id="43595"/>
    <lineage>
        <taxon>Bacteria</taxon>
        <taxon>Bacillati</taxon>
        <taxon>Bacillota</taxon>
        <taxon>Clostridia</taxon>
        <taxon>Halanaerobiales</taxon>
        <taxon>Halanaerobiaceae</taxon>
        <taxon>Halanaerobium</taxon>
    </lineage>
</organism>
<dbReference type="PANTHER" id="PTHR32328">
    <property type="entry name" value="L-SERYL-TRNA(SEC) SELENIUM TRANSFERASE"/>
    <property type="match status" value="1"/>
</dbReference>
<comment type="cofactor">
    <cofactor evidence="1 8 9">
        <name>pyridoxal 5'-phosphate</name>
        <dbReference type="ChEBI" id="CHEBI:597326"/>
    </cofactor>
</comment>
<dbReference type="OrthoDB" id="9787096at2"/>
<feature type="modified residue" description="N6-(pyridoxal phosphate)lysine" evidence="8 9">
    <location>
        <position position="302"/>
    </location>
</feature>
<comment type="function">
    <text evidence="8">Converts seryl-tRNA(Sec) to selenocysteinyl-tRNA(Sec) required for selenoprotein biosynthesis.</text>
</comment>
<accession>A0A4R6LKX0</accession>